<feature type="region of interest" description="Disordered" evidence="1">
    <location>
        <begin position="1"/>
        <end position="46"/>
    </location>
</feature>
<dbReference type="EMBL" id="VXIS01000032">
    <property type="protein sequence ID" value="KAA8911727.1"/>
    <property type="molecule type" value="Genomic_DNA"/>
</dbReference>
<keyword evidence="2" id="KW-0812">Transmembrane</keyword>
<protein>
    <recommendedName>
        <fullName evidence="5">Complex I-B15</fullName>
    </recommendedName>
</protein>
<dbReference type="InParanoid" id="A0A5J5F5V8"/>
<dbReference type="AlphaFoldDB" id="A0A5J5F5V8"/>
<evidence type="ECO:0000256" key="1">
    <source>
        <dbReference type="SAM" id="MobiDB-lite"/>
    </source>
</evidence>
<sequence>MKTNPSRTRIVTSPYHRRVTSPLNHSAQQPASPSPPPSSTMAGNHNHVLHEDPAIIKYSNLNTNRFRYFRWTPRTAKLNFIYVIAVPALLGYVAYATEGKFEFRGKRRGDSVSEY</sequence>
<dbReference type="OrthoDB" id="15108at2759"/>
<proteinExistence type="predicted"/>
<keyword evidence="2" id="KW-0472">Membrane</keyword>
<evidence type="ECO:0000313" key="4">
    <source>
        <dbReference type="Proteomes" id="UP000326924"/>
    </source>
</evidence>
<feature type="compositionally biased region" description="Polar residues" evidence="1">
    <location>
        <begin position="1"/>
        <end position="11"/>
    </location>
</feature>
<name>A0A5J5F5V8_9PEZI</name>
<reference evidence="3 4" key="1">
    <citation type="submission" date="2019-09" db="EMBL/GenBank/DDBJ databases">
        <title>Draft genome of the ectomycorrhizal ascomycete Sphaerosporella brunnea.</title>
        <authorList>
            <consortium name="DOE Joint Genome Institute"/>
            <person name="Benucci G.M."/>
            <person name="Marozzi G."/>
            <person name="Antonielli L."/>
            <person name="Sanchez S."/>
            <person name="Marco P."/>
            <person name="Wang X."/>
            <person name="Falini L.B."/>
            <person name="Barry K."/>
            <person name="Haridas S."/>
            <person name="Lipzen A."/>
            <person name="Labutti K."/>
            <person name="Grigoriev I.V."/>
            <person name="Murat C."/>
            <person name="Martin F."/>
            <person name="Albertini E."/>
            <person name="Donnini D."/>
            <person name="Bonito G."/>
        </authorList>
    </citation>
    <scope>NUCLEOTIDE SEQUENCE [LARGE SCALE GENOMIC DNA]</scope>
    <source>
        <strain evidence="3 4">Sb_GMNB300</strain>
    </source>
</reference>
<dbReference type="Proteomes" id="UP000326924">
    <property type="component" value="Unassembled WGS sequence"/>
</dbReference>
<dbReference type="PANTHER" id="PTHR39476:SF1">
    <property type="entry name" value="NADH DEHYDROGENASE [UBIQUINONE] 1 BETA SUBCOMPLEX SUBUNIT 4"/>
    <property type="match status" value="1"/>
</dbReference>
<comment type="caution">
    <text evidence="3">The sequence shown here is derived from an EMBL/GenBank/DDBJ whole genome shotgun (WGS) entry which is preliminary data.</text>
</comment>
<evidence type="ECO:0000256" key="2">
    <source>
        <dbReference type="SAM" id="Phobius"/>
    </source>
</evidence>
<gene>
    <name evidence="3" type="ORF">FN846DRAFT_934598</name>
</gene>
<keyword evidence="4" id="KW-1185">Reference proteome</keyword>
<evidence type="ECO:0008006" key="5">
    <source>
        <dbReference type="Google" id="ProtNLM"/>
    </source>
</evidence>
<accession>A0A5J5F5V8</accession>
<organism evidence="3 4">
    <name type="scientific">Sphaerosporella brunnea</name>
    <dbReference type="NCBI Taxonomy" id="1250544"/>
    <lineage>
        <taxon>Eukaryota</taxon>
        <taxon>Fungi</taxon>
        <taxon>Dikarya</taxon>
        <taxon>Ascomycota</taxon>
        <taxon>Pezizomycotina</taxon>
        <taxon>Pezizomycetes</taxon>
        <taxon>Pezizales</taxon>
        <taxon>Pyronemataceae</taxon>
        <taxon>Sphaerosporella</taxon>
    </lineage>
</organism>
<feature type="transmembrane region" description="Helical" evidence="2">
    <location>
        <begin position="76"/>
        <end position="95"/>
    </location>
</feature>
<evidence type="ECO:0000313" key="3">
    <source>
        <dbReference type="EMBL" id="KAA8911727.1"/>
    </source>
</evidence>
<dbReference type="PANTHER" id="PTHR39476">
    <property type="entry name" value="NADH:UBIQUINONE OXIDOREDUCTASE 6.6KD SUBUNIT"/>
    <property type="match status" value="1"/>
</dbReference>
<keyword evidence="2" id="KW-1133">Transmembrane helix</keyword>